<dbReference type="Proteomes" id="UP000315403">
    <property type="component" value="Unassembled WGS sequence"/>
</dbReference>
<dbReference type="InterPro" id="IPR007688">
    <property type="entry name" value="Conjugal_tfr_TrbL/VirB6"/>
</dbReference>
<evidence type="ECO:0000256" key="3">
    <source>
        <dbReference type="ARBA" id="ARBA00022989"/>
    </source>
</evidence>
<dbReference type="AlphaFoldDB" id="A0A543Q205"/>
<keyword evidence="4 5" id="KW-0472">Membrane</keyword>
<feature type="transmembrane region" description="Helical" evidence="5">
    <location>
        <begin position="223"/>
        <end position="248"/>
    </location>
</feature>
<dbReference type="GO" id="GO:0016020">
    <property type="term" value="C:membrane"/>
    <property type="evidence" value="ECO:0007669"/>
    <property type="project" value="UniProtKB-SubCell"/>
</dbReference>
<feature type="transmembrane region" description="Helical" evidence="5">
    <location>
        <begin position="255"/>
        <end position="276"/>
    </location>
</feature>
<protein>
    <recommendedName>
        <fullName evidence="8">TrbL/VirB6 plasmid conjugal transfer protein</fullName>
    </recommendedName>
</protein>
<evidence type="ECO:0008006" key="8">
    <source>
        <dbReference type="Google" id="ProtNLM"/>
    </source>
</evidence>
<keyword evidence="2 5" id="KW-0812">Transmembrane</keyword>
<evidence type="ECO:0000313" key="6">
    <source>
        <dbReference type="EMBL" id="TQN50377.1"/>
    </source>
</evidence>
<accession>A0A543Q205</accession>
<evidence type="ECO:0000256" key="1">
    <source>
        <dbReference type="ARBA" id="ARBA00004141"/>
    </source>
</evidence>
<feature type="transmembrane region" description="Helical" evidence="5">
    <location>
        <begin position="282"/>
        <end position="304"/>
    </location>
</feature>
<dbReference type="RefSeq" id="WP_142086197.1">
    <property type="nucleotide sequence ID" value="NZ_SZUV01000001.1"/>
</dbReference>
<dbReference type="EMBL" id="SZUV01000001">
    <property type="protein sequence ID" value="TQN50377.1"/>
    <property type="molecule type" value="Genomic_DNA"/>
</dbReference>
<evidence type="ECO:0000256" key="5">
    <source>
        <dbReference type="SAM" id="Phobius"/>
    </source>
</evidence>
<name>A0A543Q205_ACITH</name>
<keyword evidence="3 5" id="KW-1133">Transmembrane helix</keyword>
<feature type="transmembrane region" description="Helical" evidence="5">
    <location>
        <begin position="360"/>
        <end position="380"/>
    </location>
</feature>
<gene>
    <name evidence="6" type="ORF">DLNHIDIE_00230</name>
</gene>
<dbReference type="Pfam" id="PF04610">
    <property type="entry name" value="TrbL"/>
    <property type="match status" value="1"/>
</dbReference>
<feature type="transmembrane region" description="Helical" evidence="5">
    <location>
        <begin position="325"/>
        <end position="354"/>
    </location>
</feature>
<dbReference type="GO" id="GO:0030255">
    <property type="term" value="P:protein secretion by the type IV secretion system"/>
    <property type="evidence" value="ECO:0007669"/>
    <property type="project" value="InterPro"/>
</dbReference>
<evidence type="ECO:0000313" key="7">
    <source>
        <dbReference type="Proteomes" id="UP000315403"/>
    </source>
</evidence>
<organism evidence="6 7">
    <name type="scientific">Acidithiobacillus thiooxidans ATCC 19377</name>
    <dbReference type="NCBI Taxonomy" id="637390"/>
    <lineage>
        <taxon>Bacteria</taxon>
        <taxon>Pseudomonadati</taxon>
        <taxon>Pseudomonadota</taxon>
        <taxon>Acidithiobacillia</taxon>
        <taxon>Acidithiobacillales</taxon>
        <taxon>Acidithiobacillaceae</taxon>
        <taxon>Acidithiobacillus</taxon>
    </lineage>
</organism>
<feature type="transmembrane region" description="Helical" evidence="5">
    <location>
        <begin position="181"/>
        <end position="203"/>
    </location>
</feature>
<comment type="subcellular location">
    <subcellularLocation>
        <location evidence="1">Membrane</location>
        <topology evidence="1">Multi-pass membrane protein</topology>
    </subcellularLocation>
</comment>
<feature type="transmembrane region" description="Helical" evidence="5">
    <location>
        <begin position="131"/>
        <end position="150"/>
    </location>
</feature>
<feature type="transmembrane region" description="Helical" evidence="5">
    <location>
        <begin position="9"/>
        <end position="27"/>
    </location>
</feature>
<feature type="transmembrane region" description="Helical" evidence="5">
    <location>
        <begin position="156"/>
        <end position="174"/>
    </location>
</feature>
<evidence type="ECO:0000256" key="4">
    <source>
        <dbReference type="ARBA" id="ARBA00023136"/>
    </source>
</evidence>
<proteinExistence type="predicted"/>
<feature type="transmembrane region" description="Helical" evidence="5">
    <location>
        <begin position="104"/>
        <end position="124"/>
    </location>
</feature>
<comment type="caution">
    <text evidence="6">The sequence shown here is derived from an EMBL/GenBank/DDBJ whole genome shotgun (WGS) entry which is preliminary data.</text>
</comment>
<reference evidence="6 7" key="1">
    <citation type="submission" date="2019-03" db="EMBL/GenBank/DDBJ databases">
        <title>New insights into Acidothiobacillus thiooxidans sulfur metabolism through coupled gene expression, solution geochemistry, microscopy and spectroscopy analyses.</title>
        <authorList>
            <person name="Camacho D."/>
            <person name="Frazao R."/>
            <person name="Fouillen A."/>
            <person name="Nanci A."/>
            <person name="Lang B.F."/>
            <person name="Apte S.C."/>
            <person name="Baron C."/>
            <person name="Warren L.A."/>
        </authorList>
    </citation>
    <scope>NUCLEOTIDE SEQUENCE [LARGE SCALE GENOMIC DNA]</scope>
    <source>
        <strain evidence="6 7">ATCC 19377</strain>
    </source>
</reference>
<sequence>MTTTTYKKIILSLFSIMMFFFSIQSYAETYECAQNPELPQCQKSMKKEILIIENKGKSAADSTYVKNDLKNISIPKSTIFVSLIENIMKDGDTMANRYIGTAEYTTAILGGIALVWLGIMIMLSQADIWHMGLRPLFSLLFTVGFTFWLLKDYDNLTNAVIIGFKYAAGVLIGAKGNQEVFIQLFYGFGANFISMMNGMISVLDVPFPGGLIGDITHFFSIVWDLLLDVVVIGISGGIFILLMVIFVVIYLGYQIVAGIAIAVGPVFIPFLVLPVTRPLFEGWLKMLIMSGIYLMVSTVIVGFMETAMGSYFSSMTSQTGHGGHAVLSVIASGSINLVVVIELIILEIVAVFALLKTHEFAHAIGGSVSISGMNGANFAVNMAKKAAKKAAGG</sequence>
<evidence type="ECO:0000256" key="2">
    <source>
        <dbReference type="ARBA" id="ARBA00022692"/>
    </source>
</evidence>